<name>A0A850ELF6_9BACL</name>
<dbReference type="GO" id="GO:0006508">
    <property type="term" value="P:proteolysis"/>
    <property type="evidence" value="ECO:0007669"/>
    <property type="project" value="InterPro"/>
</dbReference>
<dbReference type="Pfam" id="PF03572">
    <property type="entry name" value="Peptidase_S41"/>
    <property type="match status" value="1"/>
</dbReference>
<dbReference type="Proteomes" id="UP000564806">
    <property type="component" value="Unassembled WGS sequence"/>
</dbReference>
<dbReference type="GO" id="GO:0030288">
    <property type="term" value="C:outer membrane-bounded periplasmic space"/>
    <property type="evidence" value="ECO:0007669"/>
    <property type="project" value="TreeGrafter"/>
</dbReference>
<sequence>MLIFSSSFCISKKIVRQYLKLYEENELELIQDERYTQKKRDLLGRFMISPAHLFAFIEETKGLPYTCFRFGKGYPMKRKRALDVNYDIKFNEFIYIKIPFFNNGVSGKIKDILQCHSNYRCLILDLRNHTGGILEECVKTSRLLLPSCEIVELRYPGKKEMYLSDESRFSFQRIFIWVNGNTVSCGEILALTLRKHLEEATVIGNNTAGKNIGQRTFDYKRKKWLFSISAFFWTVEGGNTNELRAYLKKDNPAELSFSSEDDYYRRIADLVHAEAPVGERA</sequence>
<dbReference type="GO" id="GO:0008236">
    <property type="term" value="F:serine-type peptidase activity"/>
    <property type="evidence" value="ECO:0007669"/>
    <property type="project" value="InterPro"/>
</dbReference>
<evidence type="ECO:0000259" key="1">
    <source>
        <dbReference type="SMART" id="SM00245"/>
    </source>
</evidence>
<dbReference type="GO" id="GO:0007165">
    <property type="term" value="P:signal transduction"/>
    <property type="evidence" value="ECO:0007669"/>
    <property type="project" value="TreeGrafter"/>
</dbReference>
<keyword evidence="3" id="KW-1185">Reference proteome</keyword>
<dbReference type="EMBL" id="JABWCS010000169">
    <property type="protein sequence ID" value="NUU58971.1"/>
    <property type="molecule type" value="Genomic_DNA"/>
</dbReference>
<accession>A0A850ELF6</accession>
<dbReference type="PANTHER" id="PTHR32060:SF30">
    <property type="entry name" value="CARBOXY-TERMINAL PROCESSING PROTEASE CTPA"/>
    <property type="match status" value="1"/>
</dbReference>
<dbReference type="InterPro" id="IPR005151">
    <property type="entry name" value="Tail-specific_protease"/>
</dbReference>
<reference evidence="2" key="1">
    <citation type="submission" date="2020-06" db="EMBL/GenBank/DDBJ databases">
        <title>Paenibacillus sp. nov., isolated from soil.</title>
        <authorList>
            <person name="Seo Y.L."/>
        </authorList>
    </citation>
    <scope>NUCLEOTIDE SEQUENCE [LARGE SCALE GENOMIC DNA]</scope>
    <source>
        <strain evidence="2">JW14</strain>
    </source>
</reference>
<dbReference type="SMART" id="SM00245">
    <property type="entry name" value="TSPc"/>
    <property type="match status" value="1"/>
</dbReference>
<evidence type="ECO:0000313" key="2">
    <source>
        <dbReference type="EMBL" id="NUU58971.1"/>
    </source>
</evidence>
<proteinExistence type="predicted"/>
<feature type="domain" description="Tail specific protease" evidence="1">
    <location>
        <begin position="49"/>
        <end position="244"/>
    </location>
</feature>
<evidence type="ECO:0000313" key="3">
    <source>
        <dbReference type="Proteomes" id="UP000564806"/>
    </source>
</evidence>
<dbReference type="AlphaFoldDB" id="A0A850ELF6"/>
<dbReference type="GO" id="GO:0004175">
    <property type="term" value="F:endopeptidase activity"/>
    <property type="evidence" value="ECO:0007669"/>
    <property type="project" value="TreeGrafter"/>
</dbReference>
<protein>
    <recommendedName>
        <fullName evidence="1">Tail specific protease domain-containing protein</fullName>
    </recommendedName>
</protein>
<dbReference type="InterPro" id="IPR029045">
    <property type="entry name" value="ClpP/crotonase-like_dom_sf"/>
</dbReference>
<gene>
    <name evidence="2" type="ORF">HPT30_00985</name>
</gene>
<comment type="caution">
    <text evidence="2">The sequence shown here is derived from an EMBL/GenBank/DDBJ whole genome shotgun (WGS) entry which is preliminary data.</text>
</comment>
<dbReference type="PANTHER" id="PTHR32060">
    <property type="entry name" value="TAIL-SPECIFIC PROTEASE"/>
    <property type="match status" value="1"/>
</dbReference>
<dbReference type="RefSeq" id="WP_175369689.1">
    <property type="nucleotide sequence ID" value="NZ_JABWCS010000169.1"/>
</dbReference>
<organism evidence="2 3">
    <name type="scientific">Paenibacillus agri</name>
    <dbReference type="NCBI Taxonomy" id="2744309"/>
    <lineage>
        <taxon>Bacteria</taxon>
        <taxon>Bacillati</taxon>
        <taxon>Bacillota</taxon>
        <taxon>Bacilli</taxon>
        <taxon>Bacillales</taxon>
        <taxon>Paenibacillaceae</taxon>
        <taxon>Paenibacillus</taxon>
    </lineage>
</organism>
<dbReference type="SUPFAM" id="SSF52096">
    <property type="entry name" value="ClpP/crotonase"/>
    <property type="match status" value="1"/>
</dbReference>
<dbReference type="Gene3D" id="3.90.226.10">
    <property type="entry name" value="2-enoyl-CoA Hydratase, Chain A, domain 1"/>
    <property type="match status" value="1"/>
</dbReference>
<dbReference type="CDD" id="cd06567">
    <property type="entry name" value="Peptidase_S41"/>
    <property type="match status" value="1"/>
</dbReference>